<dbReference type="PROSITE" id="PS50113">
    <property type="entry name" value="PAC"/>
    <property type="match status" value="2"/>
</dbReference>
<feature type="domain" description="PAS" evidence="18">
    <location>
        <begin position="570"/>
        <end position="642"/>
    </location>
</feature>
<reference evidence="20" key="1">
    <citation type="submission" date="2018-06" db="EMBL/GenBank/DDBJ databases">
        <authorList>
            <person name="Zhirakovskaya E."/>
        </authorList>
    </citation>
    <scope>NUCLEOTIDE SEQUENCE</scope>
</reference>
<dbReference type="InterPro" id="IPR001789">
    <property type="entry name" value="Sig_transdc_resp-reg_receiver"/>
</dbReference>
<dbReference type="PROSITE" id="PS50110">
    <property type="entry name" value="RESPONSE_REGULATORY"/>
    <property type="match status" value="2"/>
</dbReference>
<organism evidence="20">
    <name type="scientific">hydrothermal vent metagenome</name>
    <dbReference type="NCBI Taxonomy" id="652676"/>
    <lineage>
        <taxon>unclassified sequences</taxon>
        <taxon>metagenomes</taxon>
        <taxon>ecological metagenomes</taxon>
    </lineage>
</organism>
<dbReference type="CDD" id="cd00082">
    <property type="entry name" value="HisKA"/>
    <property type="match status" value="1"/>
</dbReference>
<dbReference type="InterPro" id="IPR036890">
    <property type="entry name" value="HATPase_C_sf"/>
</dbReference>
<dbReference type="EC" id="2.7.13.3" evidence="3"/>
<dbReference type="Gene3D" id="3.30.565.10">
    <property type="entry name" value="Histidine kinase-like ATPase, C-terminal domain"/>
    <property type="match status" value="1"/>
</dbReference>
<keyword evidence="7 15" id="KW-0812">Transmembrane</keyword>
<dbReference type="GO" id="GO:0000155">
    <property type="term" value="F:phosphorelay sensor kinase activity"/>
    <property type="evidence" value="ECO:0007669"/>
    <property type="project" value="InterPro"/>
</dbReference>
<evidence type="ECO:0000256" key="11">
    <source>
        <dbReference type="ARBA" id="ARBA00022989"/>
    </source>
</evidence>
<dbReference type="CDD" id="cd00130">
    <property type="entry name" value="PAS"/>
    <property type="match status" value="2"/>
</dbReference>
<evidence type="ECO:0000256" key="10">
    <source>
        <dbReference type="ARBA" id="ARBA00022840"/>
    </source>
</evidence>
<dbReference type="Pfam" id="PF00072">
    <property type="entry name" value="Response_reg"/>
    <property type="match status" value="2"/>
</dbReference>
<feature type="domain" description="Response regulatory" evidence="17">
    <location>
        <begin position="1080"/>
        <end position="1204"/>
    </location>
</feature>
<comment type="subcellular location">
    <subcellularLocation>
        <location evidence="2">Cell membrane</location>
        <topology evidence="2">Multi-pass membrane protein</topology>
    </subcellularLocation>
</comment>
<evidence type="ECO:0000259" key="18">
    <source>
        <dbReference type="PROSITE" id="PS50112"/>
    </source>
</evidence>
<evidence type="ECO:0000256" key="2">
    <source>
        <dbReference type="ARBA" id="ARBA00004651"/>
    </source>
</evidence>
<dbReference type="Pfam" id="PF02518">
    <property type="entry name" value="HATPase_c"/>
    <property type="match status" value="1"/>
</dbReference>
<dbReference type="SMART" id="SM00387">
    <property type="entry name" value="HATPase_c"/>
    <property type="match status" value="1"/>
</dbReference>
<name>A0A3B0ZTQ1_9ZZZZ</name>
<dbReference type="NCBIfam" id="TIGR00229">
    <property type="entry name" value="sensory_box"/>
    <property type="match status" value="2"/>
</dbReference>
<dbReference type="Pfam" id="PF08447">
    <property type="entry name" value="PAS_3"/>
    <property type="match status" value="1"/>
</dbReference>
<keyword evidence="8" id="KW-0547">Nucleotide-binding</keyword>
<evidence type="ECO:0000256" key="6">
    <source>
        <dbReference type="ARBA" id="ARBA00022679"/>
    </source>
</evidence>
<evidence type="ECO:0000256" key="5">
    <source>
        <dbReference type="ARBA" id="ARBA00022553"/>
    </source>
</evidence>
<dbReference type="FunFam" id="1.10.287.130:FF:000003">
    <property type="entry name" value="Histidine kinase"/>
    <property type="match status" value="1"/>
</dbReference>
<comment type="catalytic activity">
    <reaction evidence="1">
        <text>ATP + protein L-histidine = ADP + protein N-phospho-L-histidine.</text>
        <dbReference type="EC" id="2.7.13.3"/>
    </reaction>
</comment>
<dbReference type="InterPro" id="IPR013655">
    <property type="entry name" value="PAS_fold_3"/>
</dbReference>
<dbReference type="Pfam" id="PF00512">
    <property type="entry name" value="HisKA"/>
    <property type="match status" value="1"/>
</dbReference>
<feature type="domain" description="Response regulatory" evidence="17">
    <location>
        <begin position="1228"/>
        <end position="1344"/>
    </location>
</feature>
<dbReference type="PROSITE" id="PS50109">
    <property type="entry name" value="HIS_KIN"/>
    <property type="match status" value="1"/>
</dbReference>
<gene>
    <name evidence="20" type="ORF">MNBD_GAMMA16-1367</name>
</gene>
<evidence type="ECO:0000256" key="14">
    <source>
        <dbReference type="SAM" id="MobiDB-lite"/>
    </source>
</evidence>
<dbReference type="Pfam" id="PF13426">
    <property type="entry name" value="PAS_9"/>
    <property type="match status" value="1"/>
</dbReference>
<protein>
    <recommendedName>
        <fullName evidence="3">histidine kinase</fullName>
        <ecNumber evidence="3">2.7.13.3</ecNumber>
    </recommendedName>
</protein>
<keyword evidence="13 15" id="KW-0472">Membrane</keyword>
<dbReference type="Gene3D" id="3.30.450.20">
    <property type="entry name" value="PAS domain"/>
    <property type="match status" value="2"/>
</dbReference>
<keyword evidence="4" id="KW-1003">Cell membrane</keyword>
<evidence type="ECO:0000256" key="4">
    <source>
        <dbReference type="ARBA" id="ARBA00022475"/>
    </source>
</evidence>
<evidence type="ECO:0000256" key="15">
    <source>
        <dbReference type="SAM" id="Phobius"/>
    </source>
</evidence>
<dbReference type="InterPro" id="IPR000014">
    <property type="entry name" value="PAS"/>
</dbReference>
<keyword evidence="11 15" id="KW-1133">Transmembrane helix</keyword>
<dbReference type="InterPro" id="IPR000700">
    <property type="entry name" value="PAS-assoc_C"/>
</dbReference>
<dbReference type="Pfam" id="PF00497">
    <property type="entry name" value="SBP_bac_3"/>
    <property type="match status" value="2"/>
</dbReference>
<keyword evidence="5" id="KW-0597">Phosphoprotein</keyword>
<dbReference type="GO" id="GO:0005524">
    <property type="term" value="F:ATP binding"/>
    <property type="evidence" value="ECO:0007669"/>
    <property type="project" value="UniProtKB-KW"/>
</dbReference>
<dbReference type="Gene3D" id="3.40.50.2300">
    <property type="match status" value="2"/>
</dbReference>
<dbReference type="InterPro" id="IPR005467">
    <property type="entry name" value="His_kinase_dom"/>
</dbReference>
<evidence type="ECO:0000256" key="3">
    <source>
        <dbReference type="ARBA" id="ARBA00012438"/>
    </source>
</evidence>
<dbReference type="SMART" id="SM00062">
    <property type="entry name" value="PBPb"/>
    <property type="match status" value="2"/>
</dbReference>
<dbReference type="CDD" id="cd16922">
    <property type="entry name" value="HATPase_EvgS-ArcB-TorS-like"/>
    <property type="match status" value="1"/>
</dbReference>
<keyword evidence="10" id="KW-0067">ATP-binding</keyword>
<dbReference type="InterPro" id="IPR003661">
    <property type="entry name" value="HisK_dim/P_dom"/>
</dbReference>
<proteinExistence type="predicted"/>
<dbReference type="PANTHER" id="PTHR45339:SF1">
    <property type="entry name" value="HYBRID SIGNAL TRANSDUCTION HISTIDINE KINASE J"/>
    <property type="match status" value="1"/>
</dbReference>
<dbReference type="SMART" id="SM00091">
    <property type="entry name" value="PAS"/>
    <property type="match status" value="2"/>
</dbReference>
<dbReference type="Gene3D" id="3.40.190.10">
    <property type="entry name" value="Periplasmic binding protein-like II"/>
    <property type="match status" value="4"/>
</dbReference>
<dbReference type="EMBL" id="UOFO01000052">
    <property type="protein sequence ID" value="VAW84804.1"/>
    <property type="molecule type" value="Genomic_DNA"/>
</dbReference>
<dbReference type="InterPro" id="IPR003594">
    <property type="entry name" value="HATPase_dom"/>
</dbReference>
<dbReference type="Gene3D" id="1.10.287.130">
    <property type="match status" value="1"/>
</dbReference>
<feature type="domain" description="PAC" evidence="19">
    <location>
        <begin position="770"/>
        <end position="822"/>
    </location>
</feature>
<dbReference type="PRINTS" id="PR00344">
    <property type="entry name" value="BCTRLSENSOR"/>
</dbReference>
<dbReference type="SUPFAM" id="SSF47384">
    <property type="entry name" value="Homodimeric domain of signal transducing histidine kinase"/>
    <property type="match status" value="1"/>
</dbReference>
<dbReference type="InterPro" id="IPR035965">
    <property type="entry name" value="PAS-like_dom_sf"/>
</dbReference>
<keyword evidence="6" id="KW-0808">Transferase</keyword>
<evidence type="ECO:0000259" key="17">
    <source>
        <dbReference type="PROSITE" id="PS50110"/>
    </source>
</evidence>
<keyword evidence="12" id="KW-0902">Two-component regulatory system</keyword>
<dbReference type="SUPFAM" id="SSF55874">
    <property type="entry name" value="ATPase domain of HSP90 chaperone/DNA topoisomerase II/histidine kinase"/>
    <property type="match status" value="1"/>
</dbReference>
<dbReference type="InterPro" id="IPR001638">
    <property type="entry name" value="Solute-binding_3/MltF_N"/>
</dbReference>
<dbReference type="InterPro" id="IPR036097">
    <property type="entry name" value="HisK_dim/P_sf"/>
</dbReference>
<evidence type="ECO:0000256" key="13">
    <source>
        <dbReference type="ARBA" id="ARBA00023136"/>
    </source>
</evidence>
<dbReference type="SUPFAM" id="SSF53850">
    <property type="entry name" value="Periplasmic binding protein-like II"/>
    <property type="match status" value="2"/>
</dbReference>
<feature type="region of interest" description="Disordered" evidence="14">
    <location>
        <begin position="1351"/>
        <end position="1371"/>
    </location>
</feature>
<dbReference type="GO" id="GO:0005886">
    <property type="term" value="C:plasma membrane"/>
    <property type="evidence" value="ECO:0007669"/>
    <property type="project" value="UniProtKB-SubCell"/>
</dbReference>
<keyword evidence="9 20" id="KW-0418">Kinase</keyword>
<feature type="transmembrane region" description="Helical" evidence="15">
    <location>
        <begin position="539"/>
        <end position="560"/>
    </location>
</feature>
<dbReference type="SUPFAM" id="SSF52172">
    <property type="entry name" value="CheY-like"/>
    <property type="match status" value="2"/>
</dbReference>
<evidence type="ECO:0000256" key="12">
    <source>
        <dbReference type="ARBA" id="ARBA00023012"/>
    </source>
</evidence>
<dbReference type="InterPro" id="IPR001610">
    <property type="entry name" value="PAC"/>
</dbReference>
<evidence type="ECO:0000256" key="8">
    <source>
        <dbReference type="ARBA" id="ARBA00022741"/>
    </source>
</evidence>
<accession>A0A3B0ZTQ1</accession>
<dbReference type="FunFam" id="3.30.565.10:FF:000010">
    <property type="entry name" value="Sensor histidine kinase RcsC"/>
    <property type="match status" value="1"/>
</dbReference>
<dbReference type="SMART" id="SM00388">
    <property type="entry name" value="HisKA"/>
    <property type="match status" value="1"/>
</dbReference>
<dbReference type="SMART" id="SM00448">
    <property type="entry name" value="REC"/>
    <property type="match status" value="2"/>
</dbReference>
<sequence>MGIRPALNIVSLFWLLTSFISVMSFSFASTTVSAVSDANTTSPTAPVSRLHSLSEAEQLWLFEHPVIRIGGESDWPPFDFVGEDGSYQGLTADYLQLLSQRLGVEFDIVADHPWPVMLEMLKNKELDAIGAISKNVEREKFALFTQPYSEFSSVIFVRDNHVQINGIEDLKNKRIVIERDFFIHNILLKEYPDLNLLVVETTLQALEAVSQGRGDAYIGTLAVANYLLEKHFITNLKVVAKTPFGATELSMGVRNDWPIFISILNKGLNSISATEYIEIRRRWIALDPHKKTIELTLREKDWLRENPRIRFTGDPNWLPFEYFNEQGKYVGIVSEILSILENRSGIELERMPSGTWLNAIDMARNGNVDIISGDLADKEIQRTHSFTQSYLDIPLALIMRSEQVEIIPDLYNIADKRIAVIEGYGYTWELKQQYPDITFIEVKDIQTALYDLSTNRLDAFIATFTAGSYHINQMGLSNLRIVGRLPVVMKLGLAVRKDWPQLLSILNRAIDSMTEAEKQQIIEQWMKEKYIEHIDYRRVWQVVLAAAILIILILFWNYYVQRQKKRLYISDERFQLAMAAASDGLWDWDIVSGEVYYSPGYMSMLGYTIGELPNRVDTWENLLHPDDKAAALTYVAAAIDHSMPRYEHEFRLRNKKGEYRYIHSKGGTVKIDGQGKALRAVGTQTDITERKTIEESLQVFRRFAETSGQGFGMASLDGQMTYVNQTLCQMLEETSAMDVCQNNFFHYCPPEIYKRLEEEIIPGLKEKVPWIGELTLRTAKGKLIPTLQNLFVIRNEQGKARYFGNVITDITLQKNAEQTLKYSKEQAEQASRFKSEFLANMSHEIRTPLNAIMGMAHLASNTELTPRQQDYMNKIQTSSHILLGVINDILDFSKIEAGRLEIEQSEFLLESVFENLSNLESLRAAEKGIEIIYSIDSTVPKVLVGDPLRLGQVLINLTSNAIKFTEHGQVLVAVTLAEDGADGLVLNFSVEDTGIGIDKEKQNQLFEPFTQADGSITRKYGGTGLGLAICKQLVTMMGGDIGINSAPGRGSTFFFSAMFKHPVNLTERSLVVTPDLRGLRVLVVDDNAIARETLQNMLESFSFVVEVVASGAAALAKLEQTTTGSSHEPYDLVLMDWNMPGMNGIETSRLIRQSGFLQRVPTIIMITAYGREEVIHSAKNIGINGYLSKPVNPSVLFDTIMETLGSSHVAKTIKIRDEIKVPCFHDAKVLLVEDNRINQQVAQELLEGTGLEVVIVETGASAVQALQREQFNLVFMDIQMPDLDGYQTTRMIRKDSRFSQLPVIAMTAHAMASDRDKCLTAGMNDHLPKPVDPVALYNLLCEWITPQQDVTEQQTGAGSQASDEPVMPRPDSLLSGINSRLALLRIGGNQKLFFKLLRDFVNDHGHDNEKL</sequence>
<evidence type="ECO:0000313" key="20">
    <source>
        <dbReference type="EMBL" id="VAW84804.1"/>
    </source>
</evidence>
<evidence type="ECO:0000259" key="16">
    <source>
        <dbReference type="PROSITE" id="PS50109"/>
    </source>
</evidence>
<dbReference type="CDD" id="cd17546">
    <property type="entry name" value="REC_hyHK_CKI1_RcsC-like"/>
    <property type="match status" value="2"/>
</dbReference>
<feature type="non-terminal residue" evidence="20">
    <location>
        <position position="1411"/>
    </location>
</feature>
<feature type="compositionally biased region" description="Polar residues" evidence="14">
    <location>
        <begin position="1351"/>
        <end position="1362"/>
    </location>
</feature>
<dbReference type="SUPFAM" id="SSF55785">
    <property type="entry name" value="PYP-like sensor domain (PAS domain)"/>
    <property type="match status" value="2"/>
</dbReference>
<evidence type="ECO:0000259" key="19">
    <source>
        <dbReference type="PROSITE" id="PS50113"/>
    </source>
</evidence>
<dbReference type="SMART" id="SM00086">
    <property type="entry name" value="PAC"/>
    <property type="match status" value="2"/>
</dbReference>
<dbReference type="CDD" id="cd01007">
    <property type="entry name" value="PBP2_BvgS_HisK_like"/>
    <property type="match status" value="2"/>
</dbReference>
<feature type="domain" description="Histidine kinase" evidence="16">
    <location>
        <begin position="840"/>
        <end position="1061"/>
    </location>
</feature>
<evidence type="ECO:0000256" key="1">
    <source>
        <dbReference type="ARBA" id="ARBA00000085"/>
    </source>
</evidence>
<dbReference type="PANTHER" id="PTHR45339">
    <property type="entry name" value="HYBRID SIGNAL TRANSDUCTION HISTIDINE KINASE J"/>
    <property type="match status" value="1"/>
</dbReference>
<dbReference type="InterPro" id="IPR011006">
    <property type="entry name" value="CheY-like_superfamily"/>
</dbReference>
<dbReference type="PROSITE" id="PS50112">
    <property type="entry name" value="PAS"/>
    <property type="match status" value="1"/>
</dbReference>
<dbReference type="InterPro" id="IPR004358">
    <property type="entry name" value="Sig_transdc_His_kin-like_C"/>
</dbReference>
<feature type="domain" description="PAC" evidence="19">
    <location>
        <begin position="646"/>
        <end position="699"/>
    </location>
</feature>
<evidence type="ECO:0000256" key="9">
    <source>
        <dbReference type="ARBA" id="ARBA00022777"/>
    </source>
</evidence>
<evidence type="ECO:0000256" key="7">
    <source>
        <dbReference type="ARBA" id="ARBA00022692"/>
    </source>
</evidence>